<feature type="domain" description="Fe2OG dioxygenase" evidence="7">
    <location>
        <begin position="321"/>
        <end position="443"/>
    </location>
</feature>
<feature type="binding site" evidence="5">
    <location>
        <position position="396"/>
    </location>
    <ligand>
        <name>Fe cation</name>
        <dbReference type="ChEBI" id="CHEBI:24875"/>
        <note>catalytic</note>
    </ligand>
</feature>
<keyword evidence="1 5" id="KW-0479">Metal-binding</keyword>
<evidence type="ECO:0000256" key="1">
    <source>
        <dbReference type="ARBA" id="ARBA00022723"/>
    </source>
</evidence>
<feature type="compositionally biased region" description="Basic residues" evidence="6">
    <location>
        <begin position="24"/>
        <end position="35"/>
    </location>
</feature>
<keyword evidence="2" id="KW-0223">Dioxygenase</keyword>
<keyword evidence="3" id="KW-0560">Oxidoreductase</keyword>
<evidence type="ECO:0000256" key="5">
    <source>
        <dbReference type="PIRSR" id="PIRSR604574-2"/>
    </source>
</evidence>
<dbReference type="Gene3D" id="2.60.120.590">
    <property type="entry name" value="Alpha-ketoglutarate-dependent dioxygenase AlkB-like"/>
    <property type="match status" value="1"/>
</dbReference>
<evidence type="ECO:0000256" key="2">
    <source>
        <dbReference type="ARBA" id="ARBA00022964"/>
    </source>
</evidence>
<feature type="region of interest" description="Disordered" evidence="6">
    <location>
        <begin position="1"/>
        <end position="47"/>
    </location>
</feature>
<proteinExistence type="predicted"/>
<reference evidence="8 9" key="1">
    <citation type="journal article" date="2015" name="Biotechnol. Biofuels">
        <title>Enhanced degradation of softwood versus hardwood by the white-rot fungus Pycnoporus coccineus.</title>
        <authorList>
            <person name="Couturier M."/>
            <person name="Navarro D."/>
            <person name="Chevret D."/>
            <person name="Henrissat B."/>
            <person name="Piumi F."/>
            <person name="Ruiz-Duenas F.J."/>
            <person name="Martinez A.T."/>
            <person name="Grigoriev I.V."/>
            <person name="Riley R."/>
            <person name="Lipzen A."/>
            <person name="Berrin J.G."/>
            <person name="Master E.R."/>
            <person name="Rosso M.N."/>
        </authorList>
    </citation>
    <scope>NUCLEOTIDE SEQUENCE [LARGE SCALE GENOMIC DNA]</scope>
    <source>
        <strain evidence="8 9">BRFM310</strain>
    </source>
</reference>
<organism evidence="8 9">
    <name type="scientific">Trametes coccinea (strain BRFM310)</name>
    <name type="common">Pycnoporus coccineus</name>
    <dbReference type="NCBI Taxonomy" id="1353009"/>
    <lineage>
        <taxon>Eukaryota</taxon>
        <taxon>Fungi</taxon>
        <taxon>Dikarya</taxon>
        <taxon>Basidiomycota</taxon>
        <taxon>Agaricomycotina</taxon>
        <taxon>Agaricomycetes</taxon>
        <taxon>Polyporales</taxon>
        <taxon>Polyporaceae</taxon>
        <taxon>Trametes</taxon>
    </lineage>
</organism>
<feature type="region of interest" description="Disordered" evidence="6">
    <location>
        <begin position="182"/>
        <end position="240"/>
    </location>
</feature>
<dbReference type="GO" id="GO:0046872">
    <property type="term" value="F:metal ion binding"/>
    <property type="evidence" value="ECO:0007669"/>
    <property type="project" value="UniProtKB-KW"/>
</dbReference>
<feature type="compositionally biased region" description="Pro residues" evidence="6">
    <location>
        <begin position="227"/>
        <end position="236"/>
    </location>
</feature>
<feature type="binding site" evidence="5">
    <location>
        <position position="339"/>
    </location>
    <ligand>
        <name>Fe cation</name>
        <dbReference type="ChEBI" id="CHEBI:24875"/>
        <note>catalytic</note>
    </ligand>
</feature>
<dbReference type="InterPro" id="IPR004574">
    <property type="entry name" value="Alkb"/>
</dbReference>
<gene>
    <name evidence="8" type="ORF">PYCCODRAFT_1398385</name>
</gene>
<evidence type="ECO:0000313" key="9">
    <source>
        <dbReference type="Proteomes" id="UP000193067"/>
    </source>
</evidence>
<evidence type="ECO:0000259" key="7">
    <source>
        <dbReference type="PROSITE" id="PS51471"/>
    </source>
</evidence>
<protein>
    <recommendedName>
        <fullName evidence="7">Fe2OG dioxygenase domain-containing protein</fullName>
    </recommendedName>
</protein>
<evidence type="ECO:0000256" key="3">
    <source>
        <dbReference type="ARBA" id="ARBA00023002"/>
    </source>
</evidence>
<dbReference type="OrthoDB" id="6614653at2759"/>
<name>A0A1Y2I908_TRAC3</name>
<dbReference type="GO" id="GO:0005737">
    <property type="term" value="C:cytoplasm"/>
    <property type="evidence" value="ECO:0007669"/>
    <property type="project" value="TreeGrafter"/>
</dbReference>
<keyword evidence="9" id="KW-1185">Reference proteome</keyword>
<dbReference type="Pfam" id="PF13532">
    <property type="entry name" value="2OG-FeII_Oxy_2"/>
    <property type="match status" value="1"/>
</dbReference>
<dbReference type="STRING" id="1353009.A0A1Y2I908"/>
<dbReference type="PANTHER" id="PTHR16557">
    <property type="entry name" value="ALKYLATED DNA REPAIR PROTEIN ALKB-RELATED"/>
    <property type="match status" value="1"/>
</dbReference>
<dbReference type="GO" id="GO:0005634">
    <property type="term" value="C:nucleus"/>
    <property type="evidence" value="ECO:0007669"/>
    <property type="project" value="TreeGrafter"/>
</dbReference>
<evidence type="ECO:0000256" key="6">
    <source>
        <dbReference type="SAM" id="MobiDB-lite"/>
    </source>
</evidence>
<evidence type="ECO:0000256" key="4">
    <source>
        <dbReference type="ARBA" id="ARBA00023004"/>
    </source>
</evidence>
<feature type="binding site" evidence="5">
    <location>
        <position position="341"/>
    </location>
    <ligand>
        <name>Fe cation</name>
        <dbReference type="ChEBI" id="CHEBI:24875"/>
        <note>catalytic</note>
    </ligand>
</feature>
<dbReference type="InterPro" id="IPR037151">
    <property type="entry name" value="AlkB-like_sf"/>
</dbReference>
<keyword evidence="4 5" id="KW-0408">Iron</keyword>
<dbReference type="PANTHER" id="PTHR16557:SF2">
    <property type="entry name" value="NUCLEIC ACID DIOXYGENASE ALKBH1"/>
    <property type="match status" value="1"/>
</dbReference>
<dbReference type="Proteomes" id="UP000193067">
    <property type="component" value="Unassembled WGS sequence"/>
</dbReference>
<dbReference type="AlphaFoldDB" id="A0A1Y2I908"/>
<sequence length="460" mass="51042">MTATTSSQTAASGDIHDPTSAAYKKARRKYLKSTRNRPENVDADWTPFRAAEKKYKARFPPPDLSDVLDLAAADPARAEEVTRGKWKGRADAVPCDEIPLRGDGSDGQGRTAYVFPGTPGLVLLPSFVSHVDQRRLVRWALSEQAKHPNETNLDTHYILPPRGLWNQYLKVRKGECEDIEILPRATAQPPTRPDTPDAAQTEPPGPRQLVSNEPASPANYATLLSTPKPPAPPSPSVRPVSTTALVPRLRWANIGWYYHWGTKQYDFTRGPGEISRLVRELCKGIVRSIPWQRVFGEAQSTEGMDWGQSGPDWPDWNDSYEPDAGIVNFYQTKDTLMAHVDRSELSATSPLVSISLGCAAIFLIGGLTRDEPPTPILLRSGDVVIMSGPACRRAYHGVPRILEGTLPPHFEGSDGEEQEAKDWEIYEEYLRNTRVNVNVRQVFPKGFDPTAVVPEHGDRP</sequence>
<dbReference type="PROSITE" id="PS51471">
    <property type="entry name" value="FE2OG_OXY"/>
    <property type="match status" value="1"/>
</dbReference>
<comment type="cofactor">
    <cofactor evidence="5">
        <name>Fe(2+)</name>
        <dbReference type="ChEBI" id="CHEBI:29033"/>
    </cofactor>
    <text evidence="5">Binds 1 Fe(2+) ion per subunit.</text>
</comment>
<dbReference type="GO" id="GO:0051213">
    <property type="term" value="F:dioxygenase activity"/>
    <property type="evidence" value="ECO:0007669"/>
    <property type="project" value="UniProtKB-KW"/>
</dbReference>
<feature type="compositionally biased region" description="Low complexity" evidence="6">
    <location>
        <begin position="1"/>
        <end position="12"/>
    </location>
</feature>
<accession>A0A1Y2I908</accession>
<dbReference type="SUPFAM" id="SSF51197">
    <property type="entry name" value="Clavaminate synthase-like"/>
    <property type="match status" value="1"/>
</dbReference>
<evidence type="ECO:0000313" key="8">
    <source>
        <dbReference type="EMBL" id="OSC97606.1"/>
    </source>
</evidence>
<dbReference type="InterPro" id="IPR027450">
    <property type="entry name" value="AlkB-like"/>
</dbReference>
<dbReference type="EMBL" id="KZ084148">
    <property type="protein sequence ID" value="OSC97606.1"/>
    <property type="molecule type" value="Genomic_DNA"/>
</dbReference>
<dbReference type="InterPro" id="IPR005123">
    <property type="entry name" value="Oxoglu/Fe-dep_dioxygenase_dom"/>
</dbReference>